<feature type="non-terminal residue" evidence="1">
    <location>
        <position position="1"/>
    </location>
</feature>
<name>A0A2P5ABL0_PARAD</name>
<accession>A0A2P5ABL0</accession>
<sequence length="57" mass="6440">LRFKSTASFPTQNLKRYATTRGRVKTIHTCGPIFTANVIIIVVHCRLPYILLHASTI</sequence>
<gene>
    <name evidence="1" type="ORF">PanWU01x14_348610</name>
</gene>
<protein>
    <submittedName>
        <fullName evidence="1">Uncharacterized protein</fullName>
    </submittedName>
</protein>
<organism evidence="1 2">
    <name type="scientific">Parasponia andersonii</name>
    <name type="common">Sponia andersonii</name>
    <dbReference type="NCBI Taxonomy" id="3476"/>
    <lineage>
        <taxon>Eukaryota</taxon>
        <taxon>Viridiplantae</taxon>
        <taxon>Streptophyta</taxon>
        <taxon>Embryophyta</taxon>
        <taxon>Tracheophyta</taxon>
        <taxon>Spermatophyta</taxon>
        <taxon>Magnoliopsida</taxon>
        <taxon>eudicotyledons</taxon>
        <taxon>Gunneridae</taxon>
        <taxon>Pentapetalae</taxon>
        <taxon>rosids</taxon>
        <taxon>fabids</taxon>
        <taxon>Rosales</taxon>
        <taxon>Cannabaceae</taxon>
        <taxon>Parasponia</taxon>
    </lineage>
</organism>
<dbReference type="EMBL" id="JXTB01000692">
    <property type="protein sequence ID" value="PON33927.1"/>
    <property type="molecule type" value="Genomic_DNA"/>
</dbReference>
<evidence type="ECO:0000313" key="2">
    <source>
        <dbReference type="Proteomes" id="UP000237105"/>
    </source>
</evidence>
<dbReference type="AlphaFoldDB" id="A0A2P5ABL0"/>
<dbReference type="Proteomes" id="UP000237105">
    <property type="component" value="Unassembled WGS sequence"/>
</dbReference>
<evidence type="ECO:0000313" key="1">
    <source>
        <dbReference type="EMBL" id="PON33927.1"/>
    </source>
</evidence>
<reference evidence="2" key="1">
    <citation type="submission" date="2016-06" db="EMBL/GenBank/DDBJ databases">
        <title>Parallel loss of symbiosis genes in relatives of nitrogen-fixing non-legume Parasponia.</title>
        <authorList>
            <person name="Van Velzen R."/>
            <person name="Holmer R."/>
            <person name="Bu F."/>
            <person name="Rutten L."/>
            <person name="Van Zeijl A."/>
            <person name="Liu W."/>
            <person name="Santuari L."/>
            <person name="Cao Q."/>
            <person name="Sharma T."/>
            <person name="Shen D."/>
            <person name="Roswanjaya Y."/>
            <person name="Wardhani T."/>
            <person name="Kalhor M.S."/>
            <person name="Jansen J."/>
            <person name="Van den Hoogen J."/>
            <person name="Gungor B."/>
            <person name="Hartog M."/>
            <person name="Hontelez J."/>
            <person name="Verver J."/>
            <person name="Yang W.-C."/>
            <person name="Schijlen E."/>
            <person name="Repin R."/>
            <person name="Schilthuizen M."/>
            <person name="Schranz E."/>
            <person name="Heidstra R."/>
            <person name="Miyata K."/>
            <person name="Fedorova E."/>
            <person name="Kohlen W."/>
            <person name="Bisseling T."/>
            <person name="Smit S."/>
            <person name="Geurts R."/>
        </authorList>
    </citation>
    <scope>NUCLEOTIDE SEQUENCE [LARGE SCALE GENOMIC DNA]</scope>
    <source>
        <strain evidence="2">cv. WU1-14</strain>
    </source>
</reference>
<proteinExistence type="predicted"/>
<keyword evidence="2" id="KW-1185">Reference proteome</keyword>
<comment type="caution">
    <text evidence="1">The sequence shown here is derived from an EMBL/GenBank/DDBJ whole genome shotgun (WGS) entry which is preliminary data.</text>
</comment>